<dbReference type="RefSeq" id="WP_251847985.1">
    <property type="nucleotide sequence ID" value="NZ_CACRSV010000012.1"/>
</dbReference>
<dbReference type="InterPro" id="IPR036412">
    <property type="entry name" value="HAD-like_sf"/>
</dbReference>
<dbReference type="InterPro" id="IPR006439">
    <property type="entry name" value="HAD-SF_hydro_IA"/>
</dbReference>
<reference evidence="1" key="1">
    <citation type="submission" date="2023-10" db="EMBL/GenBank/DDBJ databases">
        <title>Rapid discrimination of Bifidobacterium longum Subspecies based on MALDI-TOF MS and Machine Learning.</title>
        <authorList>
            <person name="Chen J."/>
        </authorList>
    </citation>
    <scope>NUCLEOTIDE SEQUENCE</scope>
    <source>
        <strain evidence="1">YGMCC0039</strain>
    </source>
</reference>
<name>A0AB35SE54_BIFLN</name>
<sequence length="215" mass="24088">MSEMTAPAAPITDVVFDFCDVLLDWQPRLPLEGQYPPGVIDMFFDPADEYGFDHYDALSDSGWSQERILADYEEHHGPAAAWVFRVYFERYELALAGMIDGMESLMADLSRAGIRMWGLTNFTTEYVDSACAKFPAMDLLRDVVVSSEERIRKPDEAIYRRAIERFGIDPAASVFFDDKPRNAEAACAVGMHGIAFTDAPQARRSLRQLGVAVDA</sequence>
<comment type="caution">
    <text evidence="1">The sequence shown here is derived from an EMBL/GenBank/DDBJ whole genome shotgun (WGS) entry which is preliminary data.</text>
</comment>
<evidence type="ECO:0000313" key="2">
    <source>
        <dbReference type="Proteomes" id="UP001277803"/>
    </source>
</evidence>
<dbReference type="InterPro" id="IPR023214">
    <property type="entry name" value="HAD_sf"/>
</dbReference>
<proteinExistence type="predicted"/>
<organism evidence="1 2">
    <name type="scientific">Bifidobacterium longum</name>
    <dbReference type="NCBI Taxonomy" id="216816"/>
    <lineage>
        <taxon>Bacteria</taxon>
        <taxon>Bacillati</taxon>
        <taxon>Actinomycetota</taxon>
        <taxon>Actinomycetes</taxon>
        <taxon>Bifidobacteriales</taxon>
        <taxon>Bifidobacteriaceae</taxon>
        <taxon>Bifidobacterium</taxon>
    </lineage>
</organism>
<dbReference type="Proteomes" id="UP001277803">
    <property type="component" value="Unassembled WGS sequence"/>
</dbReference>
<dbReference type="CDD" id="cd02603">
    <property type="entry name" value="HAD_sEH-N_like"/>
    <property type="match status" value="1"/>
</dbReference>
<dbReference type="SUPFAM" id="SSF56784">
    <property type="entry name" value="HAD-like"/>
    <property type="match status" value="1"/>
</dbReference>
<dbReference type="Gene3D" id="3.40.50.1000">
    <property type="entry name" value="HAD superfamily/HAD-like"/>
    <property type="match status" value="1"/>
</dbReference>
<dbReference type="AlphaFoldDB" id="A0AB35SE54"/>
<dbReference type="PANTHER" id="PTHR43611:SF3">
    <property type="entry name" value="FLAVIN MONONUCLEOTIDE HYDROLASE 1, CHLOROPLATIC"/>
    <property type="match status" value="1"/>
</dbReference>
<protein>
    <submittedName>
        <fullName evidence="1">HAD family phosphatase</fullName>
    </submittedName>
</protein>
<dbReference type="PANTHER" id="PTHR43611">
    <property type="entry name" value="ALPHA-D-GLUCOSE 1-PHOSPHATE PHOSPHATASE"/>
    <property type="match status" value="1"/>
</dbReference>
<gene>
    <name evidence="1" type="ORF">RS890_08890</name>
</gene>
<dbReference type="NCBIfam" id="TIGR01509">
    <property type="entry name" value="HAD-SF-IA-v3"/>
    <property type="match status" value="1"/>
</dbReference>
<evidence type="ECO:0000313" key="1">
    <source>
        <dbReference type="EMBL" id="MDW3127179.1"/>
    </source>
</evidence>
<accession>A0AB35SE54</accession>
<dbReference type="Pfam" id="PF00702">
    <property type="entry name" value="Hydrolase"/>
    <property type="match status" value="1"/>
</dbReference>
<dbReference type="EMBL" id="JAWLRA010000034">
    <property type="protein sequence ID" value="MDW3127179.1"/>
    <property type="molecule type" value="Genomic_DNA"/>
</dbReference>